<dbReference type="PANTHER" id="PTHR37829:SF3">
    <property type="entry name" value="PROTEIN JAYE-RELATED"/>
    <property type="match status" value="1"/>
</dbReference>
<feature type="domain" description="Baseplate protein J-like barrel" evidence="2">
    <location>
        <begin position="88"/>
        <end position="158"/>
    </location>
</feature>
<dbReference type="InterPro" id="IPR052399">
    <property type="entry name" value="Phage_Baseplate_Assmbl_Protein"/>
</dbReference>
<dbReference type="AlphaFoldDB" id="A0A6B2KNF8"/>
<evidence type="ECO:0000313" key="5">
    <source>
        <dbReference type="EMBL" id="NDV11683.1"/>
    </source>
</evidence>
<dbReference type="InterPro" id="IPR006949">
    <property type="entry name" value="Barrel_Baseplate_J-like"/>
</dbReference>
<evidence type="ECO:0000313" key="6">
    <source>
        <dbReference type="Proteomes" id="UP000482578"/>
    </source>
</evidence>
<dbReference type="Proteomes" id="UP000482578">
    <property type="component" value="Unassembled WGS sequence"/>
</dbReference>
<organism evidence="5 6">
    <name type="scientific">Crenobacter caeni</name>
    <dbReference type="NCBI Taxonomy" id="2705474"/>
    <lineage>
        <taxon>Bacteria</taxon>
        <taxon>Pseudomonadati</taxon>
        <taxon>Pseudomonadota</taxon>
        <taxon>Betaproteobacteria</taxon>
        <taxon>Neisseriales</taxon>
        <taxon>Neisseriaceae</taxon>
        <taxon>Crenobacter</taxon>
    </lineage>
</organism>
<dbReference type="RefSeq" id="WP_163314952.1">
    <property type="nucleotide sequence ID" value="NZ_JAAGAA010000002.1"/>
</dbReference>
<dbReference type="Pfam" id="PF04865">
    <property type="entry name" value="Baseplate_J"/>
    <property type="match status" value="1"/>
</dbReference>
<gene>
    <name evidence="5" type="ORF">GZH52_02575</name>
</gene>
<reference evidence="5 6" key="1">
    <citation type="submission" date="2020-02" db="EMBL/GenBank/DDBJ databases">
        <authorList>
            <person name="Yang Z."/>
        </authorList>
    </citation>
    <scope>NUCLEOTIDE SEQUENCE [LARGE SCALE GENOMIC DNA]</scope>
    <source>
        <strain evidence="5 6">HX-7-9</strain>
    </source>
</reference>
<dbReference type="InterPro" id="IPR058530">
    <property type="entry name" value="Baseplate_J-like_C"/>
</dbReference>
<evidence type="ECO:0000259" key="3">
    <source>
        <dbReference type="Pfam" id="PF26078"/>
    </source>
</evidence>
<dbReference type="PANTHER" id="PTHR37829">
    <property type="entry name" value="PHAGE-LIKE ELEMENT PBSX PROTEIN XKDT"/>
    <property type="match status" value="1"/>
</dbReference>
<feature type="domain" description="Baseplate J-like C-terminal" evidence="4">
    <location>
        <begin position="271"/>
        <end position="363"/>
    </location>
</feature>
<comment type="similarity">
    <text evidence="1">Belongs to the Mu gp47/PBSX XkdT family.</text>
</comment>
<evidence type="ECO:0000256" key="1">
    <source>
        <dbReference type="ARBA" id="ARBA00038087"/>
    </source>
</evidence>
<dbReference type="Pfam" id="PF26078">
    <property type="entry name" value="Baseplate_J_M"/>
    <property type="match status" value="1"/>
</dbReference>
<dbReference type="InterPro" id="IPR058531">
    <property type="entry name" value="Baseplate_J_M"/>
</dbReference>
<dbReference type="Pfam" id="PF26079">
    <property type="entry name" value="Baseplate_J_C"/>
    <property type="match status" value="1"/>
</dbReference>
<dbReference type="EMBL" id="JAAGAA010000002">
    <property type="protein sequence ID" value="NDV11683.1"/>
    <property type="molecule type" value="Genomic_DNA"/>
</dbReference>
<proteinExistence type="inferred from homology"/>
<protein>
    <submittedName>
        <fullName evidence="5">Baseplate J protein</fullName>
    </submittedName>
</protein>
<comment type="caution">
    <text evidence="5">The sequence shown here is derived from an EMBL/GenBank/DDBJ whole genome shotgun (WGS) entry which is preliminary data.</text>
</comment>
<accession>A0A6B2KNF8</accession>
<evidence type="ECO:0000259" key="4">
    <source>
        <dbReference type="Pfam" id="PF26079"/>
    </source>
</evidence>
<feature type="domain" description="Baseplate J-like central" evidence="3">
    <location>
        <begin position="195"/>
        <end position="265"/>
    </location>
</feature>
<sequence>MYEIPTLSQLMSDIRRDLGAEYPDALQRSDADIFGRALAGALHGVYGYLQDRARQILPSSADEDTLRAWHGPFYLSSQPQAAVASSGTVRFTGNVGVGVPADSRLQRDDQVEFTVVAGGIVGAGGYVDLTVQAVVAGYAGDTDADVWLTLSAGVEGVDAQARVQAGGLTGGADAEGIDSYRQRITAVRKAGAQTGRAVDWENWAMEVSGVTRAWAAPRLQGPGSVTVYVMRDDDSNPYPAAAECAAVRAHLETTGTPWGEIVVVAPIKKPVNFTLHVSPDTPAVRSAVTAALVDVVRAEASPVARDEDGRTQLPVAGITIPRSHLTEAISAAPGEFDHVLTSPAGDVVCTIGELAELGTITWT</sequence>
<name>A0A6B2KNF8_9NEIS</name>
<keyword evidence="6" id="KW-1185">Reference proteome</keyword>
<evidence type="ECO:0000259" key="2">
    <source>
        <dbReference type="Pfam" id="PF04865"/>
    </source>
</evidence>